<keyword evidence="2" id="KW-1185">Reference proteome</keyword>
<sequence length="281" mass="31143">MQQHTTALAGVLFAAVITLLQPAALLAACCWPIYSTRGQTFCSDGAPSADGLMNHCGVGPCNIFHCNCDDGCRPWHPPVTIKDIKDDSKIYKFHCKGDMMNRWHDYTVEELASNKEACGCFGDERDYHWETILISELELVERPEAVVSNKLHCHPGHGACVLEIEHIKSFTVTTGFEMSTSLDFSKVVPASVTLTKKTDWARTTGTSLKYQCQAQEGYSTWISIKPQYYKAKTLQPTGLYTRRNGETGIPVCDVADVYLPRINSHGSIAGDVHCHAEKLNL</sequence>
<accession>A0A6J1T3B9</accession>
<dbReference type="AlphaFoldDB" id="A0A6J1T3B9"/>
<gene>
    <name evidence="3" type="primary">LOC113212839</name>
</gene>
<reference evidence="3" key="1">
    <citation type="submission" date="2025-08" db="UniProtKB">
        <authorList>
            <consortium name="RefSeq"/>
        </authorList>
    </citation>
    <scope>IDENTIFICATION</scope>
    <source>
        <tissue evidence="3">Whole organism</tissue>
    </source>
</reference>
<name>A0A6J1T3B9_FRAOC</name>
<evidence type="ECO:0000313" key="2">
    <source>
        <dbReference type="Proteomes" id="UP000504606"/>
    </source>
</evidence>
<feature type="signal peptide" evidence="1">
    <location>
        <begin position="1"/>
        <end position="38"/>
    </location>
</feature>
<dbReference type="KEGG" id="foc:113212839"/>
<keyword evidence="1" id="KW-0732">Signal</keyword>
<organism evidence="2 3">
    <name type="scientific">Frankliniella occidentalis</name>
    <name type="common">Western flower thrips</name>
    <name type="synonym">Euthrips occidentalis</name>
    <dbReference type="NCBI Taxonomy" id="133901"/>
    <lineage>
        <taxon>Eukaryota</taxon>
        <taxon>Metazoa</taxon>
        <taxon>Ecdysozoa</taxon>
        <taxon>Arthropoda</taxon>
        <taxon>Hexapoda</taxon>
        <taxon>Insecta</taxon>
        <taxon>Pterygota</taxon>
        <taxon>Neoptera</taxon>
        <taxon>Paraneoptera</taxon>
        <taxon>Thysanoptera</taxon>
        <taxon>Terebrantia</taxon>
        <taxon>Thripoidea</taxon>
        <taxon>Thripidae</taxon>
        <taxon>Frankliniella</taxon>
    </lineage>
</organism>
<feature type="chain" id="PRO_5027121791" evidence="1">
    <location>
        <begin position="39"/>
        <end position="281"/>
    </location>
</feature>
<dbReference type="InterPro" id="IPR025061">
    <property type="entry name" value="Diedel"/>
</dbReference>
<dbReference type="OrthoDB" id="3737830at2759"/>
<dbReference type="GeneID" id="113212839"/>
<evidence type="ECO:0000256" key="1">
    <source>
        <dbReference type="SAM" id="SignalP"/>
    </source>
</evidence>
<proteinExistence type="predicted"/>
<dbReference type="Proteomes" id="UP000504606">
    <property type="component" value="Unplaced"/>
</dbReference>
<dbReference type="Gene3D" id="3.30.70.2800">
    <property type="match status" value="1"/>
</dbReference>
<dbReference type="Pfam" id="PF13164">
    <property type="entry name" value="Diedel"/>
    <property type="match status" value="1"/>
</dbReference>
<evidence type="ECO:0000313" key="3">
    <source>
        <dbReference type="RefSeq" id="XP_026287452.1"/>
    </source>
</evidence>
<dbReference type="RefSeq" id="XP_026287452.1">
    <property type="nucleotide sequence ID" value="XM_026431667.2"/>
</dbReference>
<protein>
    <submittedName>
        <fullName evidence="3">Uncharacterized protein LOC113212839 isoform X1</fullName>
    </submittedName>
</protein>